<feature type="compositionally biased region" description="Polar residues" evidence="1">
    <location>
        <begin position="23"/>
        <end position="34"/>
    </location>
</feature>
<proteinExistence type="predicted"/>
<organism evidence="2 3">
    <name type="scientific">Phycomyces blakesleeanus (strain ATCC 8743b / DSM 1359 / FGSC 10004 / NBRC 33097 / NRRL 1555)</name>
    <dbReference type="NCBI Taxonomy" id="763407"/>
    <lineage>
        <taxon>Eukaryota</taxon>
        <taxon>Fungi</taxon>
        <taxon>Fungi incertae sedis</taxon>
        <taxon>Mucoromycota</taxon>
        <taxon>Mucoromycotina</taxon>
        <taxon>Mucoromycetes</taxon>
        <taxon>Mucorales</taxon>
        <taxon>Phycomycetaceae</taxon>
        <taxon>Phycomyces</taxon>
    </lineage>
</organism>
<evidence type="ECO:0000256" key="1">
    <source>
        <dbReference type="SAM" id="MobiDB-lite"/>
    </source>
</evidence>
<evidence type="ECO:0000313" key="2">
    <source>
        <dbReference type="EMBL" id="OAD76947.1"/>
    </source>
</evidence>
<dbReference type="Proteomes" id="UP000077315">
    <property type="component" value="Unassembled WGS sequence"/>
</dbReference>
<protein>
    <submittedName>
        <fullName evidence="2">Uncharacterized protein</fullName>
    </submittedName>
</protein>
<sequence>MSLQNTFPSPQDDPFEQAVKAQANDNLNDISSQPHVPRWQHIKTSEEIVDSKNTLRILESKLNSIRSGTRKPLANPANSSLHYESEDESDKDQDQDQDQDYYCSREPELDSQAEAEGVHLLWKSQYVQSEQINRGGSSALPNQEFHEQEQLLWSRAWQKRKSEQEYMPWIDRILGCFNCCK</sequence>
<dbReference type="GeneID" id="28996148"/>
<dbReference type="AlphaFoldDB" id="A0A162PXQ5"/>
<reference evidence="3" key="1">
    <citation type="submission" date="2015-06" db="EMBL/GenBank/DDBJ databases">
        <title>Expansion of signal transduction pathways in fungi by whole-genome duplication.</title>
        <authorList>
            <consortium name="DOE Joint Genome Institute"/>
            <person name="Corrochano L.M."/>
            <person name="Kuo A."/>
            <person name="Marcet-Houben M."/>
            <person name="Polaino S."/>
            <person name="Salamov A."/>
            <person name="Villalobos J.M."/>
            <person name="Alvarez M.I."/>
            <person name="Avalos J."/>
            <person name="Benito E.P."/>
            <person name="Benoit I."/>
            <person name="Burger G."/>
            <person name="Camino L.P."/>
            <person name="Canovas D."/>
            <person name="Cerda-Olmedo E."/>
            <person name="Cheng J.-F."/>
            <person name="Dominguez A."/>
            <person name="Elias M."/>
            <person name="Eslava A.P."/>
            <person name="Glaser F."/>
            <person name="Grimwood J."/>
            <person name="Gutierrez G."/>
            <person name="Heitman J."/>
            <person name="Henrissat B."/>
            <person name="Iturriaga E.A."/>
            <person name="Lang B.F."/>
            <person name="Lavin J.L."/>
            <person name="Lee S."/>
            <person name="Li W."/>
            <person name="Lindquist E."/>
            <person name="Lopez-Garcia S."/>
            <person name="Luque E.M."/>
            <person name="Marcos A.T."/>
            <person name="Martin J."/>
            <person name="McCluskey K."/>
            <person name="Medina H.R."/>
            <person name="Miralles-Duran A."/>
            <person name="Miyazaki A."/>
            <person name="Munoz-Torres E."/>
            <person name="Oguiza J.A."/>
            <person name="Ohm R."/>
            <person name="Olmedo M."/>
            <person name="Orejas M."/>
            <person name="Ortiz-Castellanos L."/>
            <person name="Pisabarro A.G."/>
            <person name="Rodriguez-Romero J."/>
            <person name="Ruiz-Herrera J."/>
            <person name="Ruiz-Vazquez R."/>
            <person name="Sanz C."/>
            <person name="Schackwitz W."/>
            <person name="Schmutz J."/>
            <person name="Shahriari M."/>
            <person name="Shelest E."/>
            <person name="Silva-Franco F."/>
            <person name="Soanes D."/>
            <person name="Syed K."/>
            <person name="Tagua V.G."/>
            <person name="Talbot N.J."/>
            <person name="Thon M."/>
            <person name="De vries R.P."/>
            <person name="Wiebenga A."/>
            <person name="Yadav J.S."/>
            <person name="Braun E.L."/>
            <person name="Baker S."/>
            <person name="Garre V."/>
            <person name="Horwitz B."/>
            <person name="Torres-Martinez S."/>
            <person name="Idnurm A."/>
            <person name="Herrera-Estrella A."/>
            <person name="Gabaldon T."/>
            <person name="Grigoriev I.V."/>
        </authorList>
    </citation>
    <scope>NUCLEOTIDE SEQUENCE [LARGE SCALE GENOMIC DNA]</scope>
    <source>
        <strain evidence="3">NRRL 1555(-)</strain>
    </source>
</reference>
<name>A0A162PXQ5_PHYB8</name>
<accession>A0A162PXQ5</accession>
<dbReference type="VEuPathDB" id="FungiDB:PHYBLDRAFT_165441"/>
<evidence type="ECO:0000313" key="3">
    <source>
        <dbReference type="Proteomes" id="UP000077315"/>
    </source>
</evidence>
<feature type="region of interest" description="Disordered" evidence="1">
    <location>
        <begin position="21"/>
        <end position="44"/>
    </location>
</feature>
<feature type="compositionally biased region" description="Acidic residues" evidence="1">
    <location>
        <begin position="85"/>
        <end position="99"/>
    </location>
</feature>
<gene>
    <name evidence="2" type="ORF">PHYBLDRAFT_165441</name>
</gene>
<dbReference type="RefSeq" id="XP_018294987.1">
    <property type="nucleotide sequence ID" value="XM_018435242.1"/>
</dbReference>
<dbReference type="OrthoDB" id="10473177at2759"/>
<keyword evidence="3" id="KW-1185">Reference proteome</keyword>
<dbReference type="EMBL" id="KV440975">
    <property type="protein sequence ID" value="OAD76947.1"/>
    <property type="molecule type" value="Genomic_DNA"/>
</dbReference>
<dbReference type="InParanoid" id="A0A162PXQ5"/>
<feature type="region of interest" description="Disordered" evidence="1">
    <location>
        <begin position="65"/>
        <end position="104"/>
    </location>
</feature>